<proteinExistence type="predicted"/>
<gene>
    <name evidence="1" type="ORF">H0G86_011234</name>
</gene>
<dbReference type="Proteomes" id="UP000826661">
    <property type="component" value="Chromosome VI"/>
</dbReference>
<sequence>MQPQAKLNFITSTPHPSFGLFGSSSTSSRTTYAIRPAQRLLSAHQSLLALREEKLDRRISEGGEKAIWTASCPIARWTAAPSAIFLSHLSIAIPLTGLRHVSLAVPAA</sequence>
<organism evidence="1 2">
    <name type="scientific">Trichoderma simmonsii</name>
    <dbReference type="NCBI Taxonomy" id="1491479"/>
    <lineage>
        <taxon>Eukaryota</taxon>
        <taxon>Fungi</taxon>
        <taxon>Dikarya</taxon>
        <taxon>Ascomycota</taxon>
        <taxon>Pezizomycotina</taxon>
        <taxon>Sordariomycetes</taxon>
        <taxon>Hypocreomycetidae</taxon>
        <taxon>Hypocreales</taxon>
        <taxon>Hypocreaceae</taxon>
        <taxon>Trichoderma</taxon>
    </lineage>
</organism>
<dbReference type="EMBL" id="CP075869">
    <property type="protein sequence ID" value="QYT04318.1"/>
    <property type="molecule type" value="Genomic_DNA"/>
</dbReference>
<evidence type="ECO:0000313" key="2">
    <source>
        <dbReference type="Proteomes" id="UP000826661"/>
    </source>
</evidence>
<dbReference type="AlphaFoldDB" id="A0A8G0LL51"/>
<protein>
    <submittedName>
        <fullName evidence="1">Uncharacterized protein</fullName>
    </submittedName>
</protein>
<reference evidence="1 2" key="1">
    <citation type="journal article" date="2021" name="BMC Genomics">
        <title>Telomere-to-telomere genome assembly of asparaginase-producing Trichoderma simmonsii.</title>
        <authorList>
            <person name="Chung D."/>
            <person name="Kwon Y.M."/>
            <person name="Yang Y."/>
        </authorList>
    </citation>
    <scope>NUCLEOTIDE SEQUENCE [LARGE SCALE GENOMIC DNA]</scope>
    <source>
        <strain evidence="1 2">GH-Sj1</strain>
    </source>
</reference>
<keyword evidence="2" id="KW-1185">Reference proteome</keyword>
<evidence type="ECO:0000313" key="1">
    <source>
        <dbReference type="EMBL" id="QYT04318.1"/>
    </source>
</evidence>
<accession>A0A8G0LL51</accession>
<name>A0A8G0LL51_9HYPO</name>